<evidence type="ECO:0000256" key="1">
    <source>
        <dbReference type="ARBA" id="ARBA00005254"/>
    </source>
</evidence>
<dbReference type="Gene3D" id="1.10.12.10">
    <property type="entry name" value="Lyase 2-enoyl-coa Hydratase, Chain A, domain 2"/>
    <property type="match status" value="1"/>
</dbReference>
<proteinExistence type="inferred from homology"/>
<dbReference type="InterPro" id="IPR001753">
    <property type="entry name" value="Enoyl-CoA_hydra/iso"/>
</dbReference>
<evidence type="ECO:0000313" key="6">
    <source>
        <dbReference type="EMBL" id="CAB4938717.1"/>
    </source>
</evidence>
<protein>
    <submittedName>
        <fullName evidence="2">Unannotated protein</fullName>
    </submittedName>
</protein>
<dbReference type="InterPro" id="IPR014748">
    <property type="entry name" value="Enoyl-CoA_hydra_C"/>
</dbReference>
<dbReference type="PANTHER" id="PTHR43802:SF1">
    <property type="entry name" value="IP11341P-RELATED"/>
    <property type="match status" value="1"/>
</dbReference>
<organism evidence="2">
    <name type="scientific">freshwater metagenome</name>
    <dbReference type="NCBI Taxonomy" id="449393"/>
    <lineage>
        <taxon>unclassified sequences</taxon>
        <taxon>metagenomes</taxon>
        <taxon>ecological metagenomes</taxon>
    </lineage>
</organism>
<evidence type="ECO:0000313" key="4">
    <source>
        <dbReference type="EMBL" id="CAB4807015.1"/>
    </source>
</evidence>
<dbReference type="PROSITE" id="PS00166">
    <property type="entry name" value="ENOYL_COA_HYDRATASE"/>
    <property type="match status" value="1"/>
</dbReference>
<dbReference type="EMBL" id="CAFBMT010000011">
    <property type="protein sequence ID" value="CAB4938717.1"/>
    <property type="molecule type" value="Genomic_DNA"/>
</dbReference>
<evidence type="ECO:0000313" key="2">
    <source>
        <dbReference type="EMBL" id="CAB4364154.1"/>
    </source>
</evidence>
<dbReference type="Pfam" id="PF00378">
    <property type="entry name" value="ECH_1"/>
    <property type="match status" value="1"/>
</dbReference>
<dbReference type="AlphaFoldDB" id="A0A6J6A4V9"/>
<dbReference type="GO" id="GO:0003824">
    <property type="term" value="F:catalytic activity"/>
    <property type="evidence" value="ECO:0007669"/>
    <property type="project" value="InterPro"/>
</dbReference>
<dbReference type="EMBL" id="CAFBOL010000001">
    <property type="protein sequence ID" value="CAB4970140.1"/>
    <property type="molecule type" value="Genomic_DNA"/>
</dbReference>
<reference evidence="2" key="1">
    <citation type="submission" date="2020-05" db="EMBL/GenBank/DDBJ databases">
        <authorList>
            <person name="Chiriac C."/>
            <person name="Salcher M."/>
            <person name="Ghai R."/>
            <person name="Kavagutti S V."/>
        </authorList>
    </citation>
    <scope>NUCLEOTIDE SEQUENCE</scope>
</reference>
<dbReference type="InterPro" id="IPR029045">
    <property type="entry name" value="ClpP/crotonase-like_dom_sf"/>
</dbReference>
<dbReference type="EMBL" id="CAFBIY010000082">
    <property type="protein sequence ID" value="CAB4851487.1"/>
    <property type="molecule type" value="Genomic_DNA"/>
</dbReference>
<sequence>MSRKELTSGEVLYSVSDGVAVITLNRPEQGNALSPAIAAALVDIWADIRDSDDIRVAIITGAGDRHFCTGADMQRAADSGGMRAGEGPMSQEVRLSPRQNHVWKPVIAAINGVANAGGLHFVVDSDIVVASTTASFMDTHVTVGQVSGIESVGLAKRLPLGSALRMTLSGRTHRLTAQRAYELGLVEELAEPAELMTLAMSIANEIKANSPRAVSLTQQAVWNSVEMAYTAAMEAGWGLVRLHRYHPDSVEGPKAFAERRAPRWEGNSE</sequence>
<accession>A0A6J6A4V9</accession>
<dbReference type="EMBL" id="CAEZYF010000010">
    <property type="protein sequence ID" value="CAB4726769.1"/>
    <property type="molecule type" value="Genomic_DNA"/>
</dbReference>
<dbReference type="CDD" id="cd06558">
    <property type="entry name" value="crotonase-like"/>
    <property type="match status" value="1"/>
</dbReference>
<evidence type="ECO:0000313" key="3">
    <source>
        <dbReference type="EMBL" id="CAB4726769.1"/>
    </source>
</evidence>
<dbReference type="SUPFAM" id="SSF52096">
    <property type="entry name" value="ClpP/crotonase"/>
    <property type="match status" value="1"/>
</dbReference>
<dbReference type="EMBL" id="CAFAAV010000023">
    <property type="protein sequence ID" value="CAB4807015.1"/>
    <property type="molecule type" value="Genomic_DNA"/>
</dbReference>
<dbReference type="PANTHER" id="PTHR43802">
    <property type="entry name" value="ENOYL-COA HYDRATASE"/>
    <property type="match status" value="1"/>
</dbReference>
<name>A0A6J6A4V9_9ZZZZ</name>
<evidence type="ECO:0000313" key="7">
    <source>
        <dbReference type="EMBL" id="CAB4970140.1"/>
    </source>
</evidence>
<dbReference type="InterPro" id="IPR018376">
    <property type="entry name" value="Enoyl-CoA_hyd/isom_CS"/>
</dbReference>
<gene>
    <name evidence="3" type="ORF">UFOPK2656_01833</name>
    <name evidence="4" type="ORF">UFOPK3099_00478</name>
    <name evidence="5" type="ORF">UFOPK3267_01561</name>
    <name evidence="6" type="ORF">UFOPK3651_01992</name>
    <name evidence="7" type="ORF">UFOPK3931_00030</name>
    <name evidence="2" type="ORF">UFOPK4189_01921</name>
</gene>
<dbReference type="EMBL" id="CAESGF010000010">
    <property type="protein sequence ID" value="CAB4364154.1"/>
    <property type="molecule type" value="Genomic_DNA"/>
</dbReference>
<comment type="similarity">
    <text evidence="1">Belongs to the enoyl-CoA hydratase/isomerase family.</text>
</comment>
<dbReference type="Gene3D" id="3.90.226.10">
    <property type="entry name" value="2-enoyl-CoA Hydratase, Chain A, domain 1"/>
    <property type="match status" value="1"/>
</dbReference>
<evidence type="ECO:0000313" key="5">
    <source>
        <dbReference type="EMBL" id="CAB4851487.1"/>
    </source>
</evidence>